<feature type="domain" description="CapR homology" evidence="1">
    <location>
        <begin position="41"/>
        <end position="89"/>
    </location>
</feature>
<dbReference type="EMBL" id="JQ513383">
    <property type="protein sequence ID" value="AFA44761.1"/>
    <property type="molecule type" value="Genomic_DNA"/>
</dbReference>
<dbReference type="KEGG" id="vg:14013076"/>
<accession>H6X4U5</accession>
<evidence type="ECO:0000259" key="1">
    <source>
        <dbReference type="Pfam" id="PF21817"/>
    </source>
</evidence>
<keyword evidence="3" id="KW-1185">Reference proteome</keyword>
<feature type="domain" description="CapR homology" evidence="1">
    <location>
        <begin position="98"/>
        <end position="163"/>
    </location>
</feature>
<dbReference type="Pfam" id="PF21817">
    <property type="entry name" value="CapR"/>
    <property type="match status" value="2"/>
</dbReference>
<reference evidence="2 3" key="1">
    <citation type="journal article" date="2012" name="J. Virol.">
        <title>Genome of Klebsiella sp.-Infecting Bacteriophage vB_KleM_RaK2.</title>
        <authorList>
            <person name="Simoliunas E."/>
            <person name="Kaliniene L."/>
            <person name="Truncaite L."/>
            <person name="Klausa V."/>
            <person name="Zajanckauskaite A."/>
            <person name="Meskys R."/>
        </authorList>
    </citation>
    <scope>NUCLEOTIDE SEQUENCE [LARGE SCALE GENOMIC DNA]</scope>
</reference>
<dbReference type="OrthoDB" id="9808at10239"/>
<organism evidence="2 3">
    <name type="scientific">Klebsiella phage vB_KleM_RaK2</name>
    <dbReference type="NCBI Taxonomy" id="1147094"/>
    <lineage>
        <taxon>Viruses</taxon>
        <taxon>Duplodnaviria</taxon>
        <taxon>Heunggongvirae</taxon>
        <taxon>Uroviricota</taxon>
        <taxon>Caudoviricetes</taxon>
        <taxon>Alcyoneusvirus</taxon>
        <taxon>Alcyoneusvirus RaK2</taxon>
    </lineage>
</organism>
<dbReference type="GeneID" id="14013076"/>
<evidence type="ECO:0000313" key="2">
    <source>
        <dbReference type="EMBL" id="AFA44761.1"/>
    </source>
</evidence>
<gene>
    <name evidence="2" type="ORF">RaK2_00488</name>
</gene>
<proteinExistence type="predicted"/>
<dbReference type="InterPro" id="IPR048793">
    <property type="entry name" value="CapR_dom"/>
</dbReference>
<protein>
    <recommendedName>
        <fullName evidence="1">CapR homology domain-containing protein</fullName>
    </recommendedName>
</protein>
<sequence>MKVTGKGNQKDDLFHIDKFLNTGKFLPGTIFSRSTTRQKNNKGVISYPYWNYKCPKCSHDEFVEHGLCSGVFEGECQKLKLGKRNCRCAPTYRWTQEQREYQIQKEIDERGLENYFIGWVDPEGYKNNGSKIIIGCINSDDDGTQHKSYTIAINDFLHGHKGCAKCAGQTQKHAYINVVYNENKPVAIKFGIANAPHIRIEFQNSKNLYKMVQPHIYKFFSTEQCKDAERYCKSIYKNVLTKEQLFDGYTETTLLENIENIIQIYEKYGGIRTK</sequence>
<dbReference type="RefSeq" id="YP_007007643.1">
    <property type="nucleotide sequence ID" value="NC_019526.1"/>
</dbReference>
<evidence type="ECO:0000313" key="3">
    <source>
        <dbReference type="Proteomes" id="UP000007524"/>
    </source>
</evidence>
<name>H6X4U5_9CAUD</name>
<dbReference type="Proteomes" id="UP000007524">
    <property type="component" value="Segment"/>
</dbReference>